<dbReference type="Proteomes" id="UP000265520">
    <property type="component" value="Unassembled WGS sequence"/>
</dbReference>
<keyword evidence="3" id="KW-1185">Reference proteome</keyword>
<evidence type="ECO:0000256" key="1">
    <source>
        <dbReference type="SAM" id="Phobius"/>
    </source>
</evidence>
<evidence type="ECO:0000313" key="2">
    <source>
        <dbReference type="EMBL" id="MCI55066.1"/>
    </source>
</evidence>
<keyword evidence="1" id="KW-1133">Transmembrane helix</keyword>
<organism evidence="2 3">
    <name type="scientific">Trifolium medium</name>
    <dbReference type="NCBI Taxonomy" id="97028"/>
    <lineage>
        <taxon>Eukaryota</taxon>
        <taxon>Viridiplantae</taxon>
        <taxon>Streptophyta</taxon>
        <taxon>Embryophyta</taxon>
        <taxon>Tracheophyta</taxon>
        <taxon>Spermatophyta</taxon>
        <taxon>Magnoliopsida</taxon>
        <taxon>eudicotyledons</taxon>
        <taxon>Gunneridae</taxon>
        <taxon>Pentapetalae</taxon>
        <taxon>rosids</taxon>
        <taxon>fabids</taxon>
        <taxon>Fabales</taxon>
        <taxon>Fabaceae</taxon>
        <taxon>Papilionoideae</taxon>
        <taxon>50 kb inversion clade</taxon>
        <taxon>NPAAA clade</taxon>
        <taxon>Hologalegina</taxon>
        <taxon>IRL clade</taxon>
        <taxon>Trifolieae</taxon>
        <taxon>Trifolium</taxon>
    </lineage>
</organism>
<dbReference type="EMBL" id="LXQA010489994">
    <property type="protein sequence ID" value="MCI55066.1"/>
    <property type="molecule type" value="Genomic_DNA"/>
</dbReference>
<protein>
    <submittedName>
        <fullName evidence="2">Uncharacterized protein</fullName>
    </submittedName>
</protein>
<evidence type="ECO:0000313" key="3">
    <source>
        <dbReference type="Proteomes" id="UP000265520"/>
    </source>
</evidence>
<proteinExistence type="predicted"/>
<keyword evidence="1" id="KW-0812">Transmembrane</keyword>
<keyword evidence="1" id="KW-0472">Membrane</keyword>
<dbReference type="AlphaFoldDB" id="A0A392T4G9"/>
<feature type="non-terminal residue" evidence="2">
    <location>
        <position position="50"/>
    </location>
</feature>
<sequence length="50" mass="5204">MQPSPAQNRNTGAARECEVEPDAAPAVVLVAVVLLLLLLVLPPTLSLPSE</sequence>
<feature type="transmembrane region" description="Helical" evidence="1">
    <location>
        <begin position="23"/>
        <end position="41"/>
    </location>
</feature>
<reference evidence="2 3" key="1">
    <citation type="journal article" date="2018" name="Front. Plant Sci.">
        <title>Red Clover (Trifolium pratense) and Zigzag Clover (T. medium) - A Picture of Genomic Similarities and Differences.</title>
        <authorList>
            <person name="Dluhosova J."/>
            <person name="Istvanek J."/>
            <person name="Nedelnik J."/>
            <person name="Repkova J."/>
        </authorList>
    </citation>
    <scope>NUCLEOTIDE SEQUENCE [LARGE SCALE GENOMIC DNA]</scope>
    <source>
        <strain evidence="3">cv. 10/8</strain>
        <tissue evidence="2">Leaf</tissue>
    </source>
</reference>
<comment type="caution">
    <text evidence="2">The sequence shown here is derived from an EMBL/GenBank/DDBJ whole genome shotgun (WGS) entry which is preliminary data.</text>
</comment>
<name>A0A392T4G9_9FABA</name>
<accession>A0A392T4G9</accession>